<name>A0A371B3Y4_9BRAD</name>
<protein>
    <submittedName>
        <fullName evidence="3">Uncharacterized protein</fullName>
    </submittedName>
</protein>
<feature type="transmembrane region" description="Helical" evidence="2">
    <location>
        <begin position="12"/>
        <end position="30"/>
    </location>
</feature>
<dbReference type="AlphaFoldDB" id="A0A371B3Y4"/>
<reference evidence="4" key="1">
    <citation type="submission" date="2018-08" db="EMBL/GenBank/DDBJ databases">
        <authorList>
            <person name="Kim S.-J."/>
            <person name="Jung G.-Y."/>
        </authorList>
    </citation>
    <scope>NUCLEOTIDE SEQUENCE [LARGE SCALE GENOMIC DNA]</scope>
    <source>
        <strain evidence="4">GY_H</strain>
    </source>
</reference>
<comment type="caution">
    <text evidence="3">The sequence shown here is derived from an EMBL/GenBank/DDBJ whole genome shotgun (WGS) entry which is preliminary data.</text>
</comment>
<sequence length="122" mass="13058">MPIDLAEVNWLYVIILAFFVFIASLIGNVLSWQSRTTAAGMTAILFAVVFIAWSYYPHGLPLPTRLGATVVPVAAPPPPATPAAPAAPVRPANPVRDITPPRNPVTDVTPPRNPVTDVTPQR</sequence>
<feature type="compositionally biased region" description="Low complexity" evidence="1">
    <location>
        <begin position="83"/>
        <end position="96"/>
    </location>
</feature>
<feature type="transmembrane region" description="Helical" evidence="2">
    <location>
        <begin position="37"/>
        <end position="56"/>
    </location>
</feature>
<evidence type="ECO:0000256" key="1">
    <source>
        <dbReference type="SAM" id="MobiDB-lite"/>
    </source>
</evidence>
<evidence type="ECO:0000256" key="2">
    <source>
        <dbReference type="SAM" id="Phobius"/>
    </source>
</evidence>
<dbReference type="Proteomes" id="UP000263993">
    <property type="component" value="Unassembled WGS sequence"/>
</dbReference>
<evidence type="ECO:0000313" key="3">
    <source>
        <dbReference type="EMBL" id="RDV02222.1"/>
    </source>
</evidence>
<keyword evidence="2" id="KW-0812">Transmembrane</keyword>
<accession>A0A371B3Y4</accession>
<dbReference type="OrthoDB" id="8448612at2"/>
<evidence type="ECO:0000313" key="4">
    <source>
        <dbReference type="Proteomes" id="UP000263993"/>
    </source>
</evidence>
<proteinExistence type="predicted"/>
<dbReference type="RefSeq" id="WP_115518344.1">
    <property type="nucleotide sequence ID" value="NZ_QRGO01000002.1"/>
</dbReference>
<keyword evidence="2" id="KW-0472">Membrane</keyword>
<keyword evidence="4" id="KW-1185">Reference proteome</keyword>
<gene>
    <name evidence="3" type="ORF">DXH78_16660</name>
</gene>
<dbReference type="EMBL" id="QRGO01000002">
    <property type="protein sequence ID" value="RDV02222.1"/>
    <property type="molecule type" value="Genomic_DNA"/>
</dbReference>
<keyword evidence="2" id="KW-1133">Transmembrane helix</keyword>
<organism evidence="3 4">
    <name type="scientific">Undibacter mobilis</name>
    <dbReference type="NCBI Taxonomy" id="2292256"/>
    <lineage>
        <taxon>Bacteria</taxon>
        <taxon>Pseudomonadati</taxon>
        <taxon>Pseudomonadota</taxon>
        <taxon>Alphaproteobacteria</taxon>
        <taxon>Hyphomicrobiales</taxon>
        <taxon>Nitrobacteraceae</taxon>
        <taxon>Undibacter</taxon>
    </lineage>
</organism>
<feature type="region of interest" description="Disordered" evidence="1">
    <location>
        <begin position="77"/>
        <end position="122"/>
    </location>
</feature>